<evidence type="ECO:0000313" key="8">
    <source>
        <dbReference type="Proteomes" id="UP000297318"/>
    </source>
</evidence>
<evidence type="ECO:0000256" key="2">
    <source>
        <dbReference type="ARBA" id="ARBA00022741"/>
    </source>
</evidence>
<dbReference type="InterPro" id="IPR003142">
    <property type="entry name" value="BPL_C"/>
</dbReference>
<dbReference type="EMBL" id="RHPJ01000004">
    <property type="protein sequence ID" value="TGO04109.1"/>
    <property type="molecule type" value="Genomic_DNA"/>
</dbReference>
<feature type="domain" description="BPL/LPL catalytic" evidence="6">
    <location>
        <begin position="5"/>
        <end position="209"/>
    </location>
</feature>
<dbReference type="GO" id="GO:0004077">
    <property type="term" value="F:biotin--[biotin carboxyl-carrier protein] ligase activity"/>
    <property type="evidence" value="ECO:0007669"/>
    <property type="project" value="UniProtKB-EC"/>
</dbReference>
<keyword evidence="2" id="KW-0547">Nucleotide-binding</keyword>
<dbReference type="RefSeq" id="WP_135850709.1">
    <property type="nucleotide sequence ID" value="NZ_RHPJ01000004.1"/>
</dbReference>
<sequence length="277" mass="28225">MSREPAASPFTTLVEVAETGSTSSDLVAAILADDGAWPHLAALRTEHQVAGRGRAGRTWTTPPGTSATFSVVLRPGRPRAEWATLSLVAGLAVVRALRDLGPVRGAVLDAALKWPNDVVLRTVRADADADAADVPGWGTTRKIAGVLAETVPGRDAVVVGIGINVAQREVADLPVPWATSLALAGVACTPREVAFAVGRELATLTATWEAGGLAALHDVVAAATDTIGRDVAVDLGDGVVLAGRASGIEPDGRLVVVTPDGAAHPVAAGDVVHARRA</sequence>
<dbReference type="PANTHER" id="PTHR12835">
    <property type="entry name" value="BIOTIN PROTEIN LIGASE"/>
    <property type="match status" value="1"/>
</dbReference>
<protein>
    <recommendedName>
        <fullName evidence="5">biotin--[biotin carboxyl-carrier protein] ligase</fullName>
        <ecNumber evidence="5">6.3.4.15</ecNumber>
    </recommendedName>
</protein>
<keyword evidence="8" id="KW-1185">Reference proteome</keyword>
<dbReference type="Proteomes" id="UP000297318">
    <property type="component" value="Unassembled WGS sequence"/>
</dbReference>
<dbReference type="PROSITE" id="PS51733">
    <property type="entry name" value="BPL_LPL_CATALYTIC"/>
    <property type="match status" value="1"/>
</dbReference>
<dbReference type="InterPro" id="IPR045864">
    <property type="entry name" value="aa-tRNA-synth_II/BPL/LPL"/>
</dbReference>
<evidence type="ECO:0000256" key="4">
    <source>
        <dbReference type="ARBA" id="ARBA00023267"/>
    </source>
</evidence>
<name>A0A4Z1DYU3_9MICO</name>
<evidence type="ECO:0000259" key="6">
    <source>
        <dbReference type="PROSITE" id="PS51733"/>
    </source>
</evidence>
<dbReference type="OrthoDB" id="9807064at2"/>
<dbReference type="SUPFAM" id="SSF50037">
    <property type="entry name" value="C-terminal domain of transcriptional repressors"/>
    <property type="match status" value="1"/>
</dbReference>
<dbReference type="InterPro" id="IPR008988">
    <property type="entry name" value="Transcriptional_repressor_C"/>
</dbReference>
<evidence type="ECO:0000256" key="5">
    <source>
        <dbReference type="ARBA" id="ARBA00024227"/>
    </source>
</evidence>
<gene>
    <name evidence="7" type="ORF">SERN_2700</name>
</gene>
<evidence type="ECO:0000256" key="1">
    <source>
        <dbReference type="ARBA" id="ARBA00022598"/>
    </source>
</evidence>
<dbReference type="InterPro" id="IPR004143">
    <property type="entry name" value="BPL_LPL_catalytic"/>
</dbReference>
<dbReference type="GO" id="GO:0005737">
    <property type="term" value="C:cytoplasm"/>
    <property type="evidence" value="ECO:0007669"/>
    <property type="project" value="TreeGrafter"/>
</dbReference>
<dbReference type="Gene3D" id="3.30.930.10">
    <property type="entry name" value="Bira Bifunctional Protein, Domain 2"/>
    <property type="match status" value="1"/>
</dbReference>
<dbReference type="PANTHER" id="PTHR12835:SF5">
    <property type="entry name" value="BIOTIN--PROTEIN LIGASE"/>
    <property type="match status" value="1"/>
</dbReference>
<evidence type="ECO:0000256" key="3">
    <source>
        <dbReference type="ARBA" id="ARBA00022840"/>
    </source>
</evidence>
<keyword evidence="1 7" id="KW-0436">Ligase</keyword>
<dbReference type="AlphaFoldDB" id="A0A4Z1DYU3"/>
<dbReference type="EC" id="6.3.4.15" evidence="5"/>
<keyword evidence="3" id="KW-0067">ATP-binding</keyword>
<dbReference type="CDD" id="cd16442">
    <property type="entry name" value="BPL"/>
    <property type="match status" value="1"/>
</dbReference>
<dbReference type="NCBIfam" id="TIGR00121">
    <property type="entry name" value="birA_ligase"/>
    <property type="match status" value="1"/>
</dbReference>
<dbReference type="GO" id="GO:0005524">
    <property type="term" value="F:ATP binding"/>
    <property type="evidence" value="ECO:0007669"/>
    <property type="project" value="UniProtKB-KW"/>
</dbReference>
<reference evidence="7 8" key="1">
    <citation type="submission" date="2018-11" db="EMBL/GenBank/DDBJ databases">
        <title>Complete genome sequencing of the Actinobacteria Serinibacter sp. K3-2.</title>
        <authorList>
            <person name="Rakitin A.L."/>
            <person name="Beletsky A.V."/>
            <person name="Mardanov A.V."/>
            <person name="Ravin N.V."/>
            <person name="Gromova A.S."/>
            <person name="Filippova S.N."/>
            <person name="Gal'Chenko V.F."/>
        </authorList>
    </citation>
    <scope>NUCLEOTIDE SEQUENCE [LARGE SCALE GENOMIC DNA]</scope>
    <source>
        <strain evidence="7 8">K3-2</strain>
    </source>
</reference>
<dbReference type="Pfam" id="PF03099">
    <property type="entry name" value="BPL_LplA_LipB"/>
    <property type="match status" value="1"/>
</dbReference>
<accession>A0A4Z1DYU3</accession>
<dbReference type="Pfam" id="PF02237">
    <property type="entry name" value="BPL_C"/>
    <property type="match status" value="1"/>
</dbReference>
<dbReference type="Gene3D" id="2.30.30.100">
    <property type="match status" value="1"/>
</dbReference>
<evidence type="ECO:0000313" key="7">
    <source>
        <dbReference type="EMBL" id="TGO04109.1"/>
    </source>
</evidence>
<proteinExistence type="predicted"/>
<dbReference type="InterPro" id="IPR004408">
    <property type="entry name" value="Biotin_CoA_COase_ligase"/>
</dbReference>
<comment type="caution">
    <text evidence="7">The sequence shown here is derived from an EMBL/GenBank/DDBJ whole genome shotgun (WGS) entry which is preliminary data.</text>
</comment>
<organism evidence="7 8">
    <name type="scientific">Serinibacter arcticus</name>
    <dbReference type="NCBI Taxonomy" id="1655435"/>
    <lineage>
        <taxon>Bacteria</taxon>
        <taxon>Bacillati</taxon>
        <taxon>Actinomycetota</taxon>
        <taxon>Actinomycetes</taxon>
        <taxon>Micrococcales</taxon>
        <taxon>Beutenbergiaceae</taxon>
        <taxon>Serinibacter</taxon>
    </lineage>
</organism>
<keyword evidence="4" id="KW-0092">Biotin</keyword>
<dbReference type="SUPFAM" id="SSF55681">
    <property type="entry name" value="Class II aaRS and biotin synthetases"/>
    <property type="match status" value="1"/>
</dbReference>